<evidence type="ECO:0000313" key="2">
    <source>
        <dbReference type="EMBL" id="MFC4626309.1"/>
    </source>
</evidence>
<protein>
    <submittedName>
        <fullName evidence="2">YqjD family protein</fullName>
    </submittedName>
</protein>
<comment type="caution">
    <text evidence="2">The sequence shown here is derived from an EMBL/GenBank/DDBJ whole genome shotgun (WGS) entry which is preliminary data.</text>
</comment>
<name>A0ABV9H7H0_9HYPH</name>
<proteinExistence type="predicted"/>
<feature type="compositionally biased region" description="Basic and acidic residues" evidence="1">
    <location>
        <begin position="7"/>
        <end position="20"/>
    </location>
</feature>
<dbReference type="EMBL" id="JBHSEL010000124">
    <property type="protein sequence ID" value="MFC4626309.1"/>
    <property type="molecule type" value="Genomic_DNA"/>
</dbReference>
<evidence type="ECO:0000256" key="1">
    <source>
        <dbReference type="SAM" id="MobiDB-lite"/>
    </source>
</evidence>
<evidence type="ECO:0000313" key="3">
    <source>
        <dbReference type="Proteomes" id="UP001596042"/>
    </source>
</evidence>
<accession>A0ABV9H7H0</accession>
<organism evidence="2 3">
    <name type="scientific">Daeguia caeni</name>
    <dbReference type="NCBI Taxonomy" id="439612"/>
    <lineage>
        <taxon>Bacteria</taxon>
        <taxon>Pseudomonadati</taxon>
        <taxon>Pseudomonadota</taxon>
        <taxon>Alphaproteobacteria</taxon>
        <taxon>Hyphomicrobiales</taxon>
        <taxon>Brucellaceae</taxon>
        <taxon>Daeguia</taxon>
    </lineage>
</organism>
<gene>
    <name evidence="2" type="ORF">ACFO1V_14040</name>
</gene>
<feature type="region of interest" description="Disordered" evidence="1">
    <location>
        <begin position="1"/>
        <end position="20"/>
    </location>
</feature>
<reference evidence="3" key="1">
    <citation type="journal article" date="2019" name="Int. J. Syst. Evol. Microbiol.">
        <title>The Global Catalogue of Microorganisms (GCM) 10K type strain sequencing project: providing services to taxonomists for standard genome sequencing and annotation.</title>
        <authorList>
            <consortium name="The Broad Institute Genomics Platform"/>
            <consortium name="The Broad Institute Genome Sequencing Center for Infectious Disease"/>
            <person name="Wu L."/>
            <person name="Ma J."/>
        </authorList>
    </citation>
    <scope>NUCLEOTIDE SEQUENCE [LARGE SCALE GENOMIC DNA]</scope>
    <source>
        <strain evidence="3">CGMCC 1.15731</strain>
    </source>
</reference>
<dbReference type="Proteomes" id="UP001596042">
    <property type="component" value="Unassembled WGS sequence"/>
</dbReference>
<sequence length="117" mass="12462">MARAASKIKELNDTAEDGLKNSDAETLQKQIEQLKQDIAAIAATLGNIGSATVQTASQSARKSYESAYAQGEDVADALKNKALDLETQLTEAVRERPLTALATALGIGYILAKLSRR</sequence>
<keyword evidence="3" id="KW-1185">Reference proteome</keyword>
<dbReference type="RefSeq" id="WP_374831176.1">
    <property type="nucleotide sequence ID" value="NZ_JBHEEZ010000007.1"/>
</dbReference>